<evidence type="ECO:0000313" key="4">
    <source>
        <dbReference type="EMBL" id="CAL1287609.1"/>
    </source>
</evidence>
<dbReference type="Pfam" id="PF17064">
    <property type="entry name" value="QVR"/>
    <property type="match status" value="1"/>
</dbReference>
<dbReference type="PANTHER" id="PTHR33562:SF2">
    <property type="entry name" value="PROTEIN QUIVER"/>
    <property type="match status" value="1"/>
</dbReference>
<feature type="signal peptide" evidence="3">
    <location>
        <begin position="1"/>
        <end position="23"/>
    </location>
</feature>
<keyword evidence="5" id="KW-1185">Reference proteome</keyword>
<evidence type="ECO:0008006" key="6">
    <source>
        <dbReference type="Google" id="ProtNLM"/>
    </source>
</evidence>
<keyword evidence="2" id="KW-0325">Glycoprotein</keyword>
<dbReference type="AlphaFoldDB" id="A0AAV2AWB7"/>
<feature type="chain" id="PRO_5043875371" description="Protein quiver" evidence="3">
    <location>
        <begin position="24"/>
        <end position="164"/>
    </location>
</feature>
<name>A0AAV2AWB7_9ARAC</name>
<dbReference type="EMBL" id="CAXIEN010000220">
    <property type="protein sequence ID" value="CAL1287609.1"/>
    <property type="molecule type" value="Genomic_DNA"/>
</dbReference>
<dbReference type="GO" id="GO:0032222">
    <property type="term" value="P:regulation of synaptic transmission, cholinergic"/>
    <property type="evidence" value="ECO:0007669"/>
    <property type="project" value="InterPro"/>
</dbReference>
<evidence type="ECO:0000313" key="5">
    <source>
        <dbReference type="Proteomes" id="UP001497382"/>
    </source>
</evidence>
<proteinExistence type="predicted"/>
<reference evidence="4 5" key="1">
    <citation type="submission" date="2024-04" db="EMBL/GenBank/DDBJ databases">
        <authorList>
            <person name="Rising A."/>
            <person name="Reimegard J."/>
            <person name="Sonavane S."/>
            <person name="Akerstrom W."/>
            <person name="Nylinder S."/>
            <person name="Hedman E."/>
            <person name="Kallberg Y."/>
        </authorList>
    </citation>
    <scope>NUCLEOTIDE SEQUENCE [LARGE SCALE GENOMIC DNA]</scope>
</reference>
<protein>
    <recommendedName>
        <fullName evidence="6">Protein quiver</fullName>
    </recommendedName>
</protein>
<dbReference type="Proteomes" id="UP001497382">
    <property type="component" value="Unassembled WGS sequence"/>
</dbReference>
<sequence>MKAEVFLVTCALCFLYFFGTACGIKCWVCRSDADPRCVDPFDNTTIPIFDCDTMKLPQYPGLKATMCRKIRQKDQMASVIESVSDGVYGNWRFIRTCAFLGTPGEGTGNENHCTMRTGTYNVYFETCTCNSKDGCNGAVSLRMSCATLLLTLLLIFKIKFLQSG</sequence>
<gene>
    <name evidence="4" type="ORF">LARSCL_LOCUS14917</name>
</gene>
<evidence type="ECO:0000256" key="2">
    <source>
        <dbReference type="ARBA" id="ARBA00023180"/>
    </source>
</evidence>
<dbReference type="PROSITE" id="PS51257">
    <property type="entry name" value="PROKAR_LIPOPROTEIN"/>
    <property type="match status" value="1"/>
</dbReference>
<dbReference type="CDD" id="cd23592">
    <property type="entry name" value="TFP_LU_ECD_Crok"/>
    <property type="match status" value="1"/>
</dbReference>
<dbReference type="PANTHER" id="PTHR33562">
    <property type="entry name" value="ATILLA, ISOFORM B-RELATED-RELATED"/>
    <property type="match status" value="1"/>
</dbReference>
<dbReference type="GO" id="GO:0030431">
    <property type="term" value="P:sleep"/>
    <property type="evidence" value="ECO:0007669"/>
    <property type="project" value="InterPro"/>
</dbReference>
<keyword evidence="1 3" id="KW-0732">Signal</keyword>
<accession>A0AAV2AWB7</accession>
<organism evidence="4 5">
    <name type="scientific">Larinioides sclopetarius</name>
    <dbReference type="NCBI Taxonomy" id="280406"/>
    <lineage>
        <taxon>Eukaryota</taxon>
        <taxon>Metazoa</taxon>
        <taxon>Ecdysozoa</taxon>
        <taxon>Arthropoda</taxon>
        <taxon>Chelicerata</taxon>
        <taxon>Arachnida</taxon>
        <taxon>Araneae</taxon>
        <taxon>Araneomorphae</taxon>
        <taxon>Entelegynae</taxon>
        <taxon>Araneoidea</taxon>
        <taxon>Araneidae</taxon>
        <taxon>Larinioides</taxon>
    </lineage>
</organism>
<comment type="caution">
    <text evidence="4">The sequence shown here is derived from an EMBL/GenBank/DDBJ whole genome shotgun (WGS) entry which is preliminary data.</text>
</comment>
<evidence type="ECO:0000256" key="1">
    <source>
        <dbReference type="ARBA" id="ARBA00022729"/>
    </source>
</evidence>
<dbReference type="InterPro" id="IPR050975">
    <property type="entry name" value="Sleep_regulator"/>
</dbReference>
<evidence type="ECO:0000256" key="3">
    <source>
        <dbReference type="SAM" id="SignalP"/>
    </source>
</evidence>
<dbReference type="InterPro" id="IPR031424">
    <property type="entry name" value="QVR-like"/>
</dbReference>